<keyword evidence="5 6" id="KW-0472">Membrane</keyword>
<keyword evidence="4 6" id="KW-1133">Transmembrane helix</keyword>
<evidence type="ECO:0000313" key="7">
    <source>
        <dbReference type="EMBL" id="KAH7230310.1"/>
    </source>
</evidence>
<dbReference type="InterPro" id="IPR007248">
    <property type="entry name" value="Mpv17_PMP22"/>
</dbReference>
<proteinExistence type="inferred from homology"/>
<name>A0A9P9JSB8_FUSSL</name>
<comment type="caution">
    <text evidence="7">The sequence shown here is derived from an EMBL/GenBank/DDBJ whole genome shotgun (WGS) entry which is preliminary data.</text>
</comment>
<sequence length="141" mass="15486">MAVSVFEIPPLVSVTLQNTVLAATSNLLAQVLMSYRVYQPLIIDWVPVTHFIIYTIISTPPPTTSEHPGNALKADSERIDWSLVLARTQAEFALILVAGWRLWPAVSLINFTFVKSVEGRNLVTGLAGVGWGIYMSLFAAE</sequence>
<dbReference type="OrthoDB" id="10267969at2759"/>
<keyword evidence="8" id="KW-1185">Reference proteome</keyword>
<gene>
    <name evidence="7" type="ORF">B0J15DRAFT_556124</name>
</gene>
<feature type="transmembrane region" description="Helical" evidence="6">
    <location>
        <begin position="121"/>
        <end position="140"/>
    </location>
</feature>
<protein>
    <submittedName>
        <fullName evidence="7">Integral membrane protein mpv17 pmp22 family</fullName>
    </submittedName>
</protein>
<dbReference type="Pfam" id="PF04117">
    <property type="entry name" value="Mpv17_PMP22"/>
    <property type="match status" value="1"/>
</dbReference>
<dbReference type="AlphaFoldDB" id="A0A9P9JSB8"/>
<evidence type="ECO:0000256" key="6">
    <source>
        <dbReference type="SAM" id="Phobius"/>
    </source>
</evidence>
<comment type="similarity">
    <text evidence="2">Belongs to the peroxisomal membrane protein PXMP2/4 family.</text>
</comment>
<evidence type="ECO:0000256" key="3">
    <source>
        <dbReference type="ARBA" id="ARBA00022692"/>
    </source>
</evidence>
<dbReference type="Proteomes" id="UP000736672">
    <property type="component" value="Unassembled WGS sequence"/>
</dbReference>
<organism evidence="7 8">
    <name type="scientific">Fusarium solani</name>
    <name type="common">Filamentous fungus</name>
    <dbReference type="NCBI Taxonomy" id="169388"/>
    <lineage>
        <taxon>Eukaryota</taxon>
        <taxon>Fungi</taxon>
        <taxon>Dikarya</taxon>
        <taxon>Ascomycota</taxon>
        <taxon>Pezizomycotina</taxon>
        <taxon>Sordariomycetes</taxon>
        <taxon>Hypocreomycetidae</taxon>
        <taxon>Hypocreales</taxon>
        <taxon>Nectriaceae</taxon>
        <taxon>Fusarium</taxon>
        <taxon>Fusarium solani species complex</taxon>
    </lineage>
</organism>
<feature type="transmembrane region" description="Helical" evidence="6">
    <location>
        <begin position="92"/>
        <end position="114"/>
    </location>
</feature>
<dbReference type="EMBL" id="JAGTJS010000039">
    <property type="protein sequence ID" value="KAH7230310.1"/>
    <property type="molecule type" value="Genomic_DNA"/>
</dbReference>
<evidence type="ECO:0000256" key="4">
    <source>
        <dbReference type="ARBA" id="ARBA00022989"/>
    </source>
</evidence>
<reference evidence="7" key="1">
    <citation type="journal article" date="2021" name="Nat. Commun.">
        <title>Genetic determinants of endophytism in the Arabidopsis root mycobiome.</title>
        <authorList>
            <person name="Mesny F."/>
            <person name="Miyauchi S."/>
            <person name="Thiergart T."/>
            <person name="Pickel B."/>
            <person name="Atanasova L."/>
            <person name="Karlsson M."/>
            <person name="Huettel B."/>
            <person name="Barry K.W."/>
            <person name="Haridas S."/>
            <person name="Chen C."/>
            <person name="Bauer D."/>
            <person name="Andreopoulos W."/>
            <person name="Pangilinan J."/>
            <person name="LaButti K."/>
            <person name="Riley R."/>
            <person name="Lipzen A."/>
            <person name="Clum A."/>
            <person name="Drula E."/>
            <person name="Henrissat B."/>
            <person name="Kohler A."/>
            <person name="Grigoriev I.V."/>
            <person name="Martin F.M."/>
            <person name="Hacquard S."/>
        </authorList>
    </citation>
    <scope>NUCLEOTIDE SEQUENCE</scope>
    <source>
        <strain evidence="7">FSSC 5 MPI-SDFR-AT-0091</strain>
    </source>
</reference>
<evidence type="ECO:0000256" key="2">
    <source>
        <dbReference type="ARBA" id="ARBA00006824"/>
    </source>
</evidence>
<evidence type="ECO:0000256" key="1">
    <source>
        <dbReference type="ARBA" id="ARBA00004141"/>
    </source>
</evidence>
<comment type="subcellular location">
    <subcellularLocation>
        <location evidence="1">Membrane</location>
        <topology evidence="1">Multi-pass membrane protein</topology>
    </subcellularLocation>
</comment>
<keyword evidence="3 6" id="KW-0812">Transmembrane</keyword>
<evidence type="ECO:0000313" key="8">
    <source>
        <dbReference type="Proteomes" id="UP000736672"/>
    </source>
</evidence>
<dbReference type="GO" id="GO:0016020">
    <property type="term" value="C:membrane"/>
    <property type="evidence" value="ECO:0007669"/>
    <property type="project" value="UniProtKB-SubCell"/>
</dbReference>
<evidence type="ECO:0000256" key="5">
    <source>
        <dbReference type="ARBA" id="ARBA00023136"/>
    </source>
</evidence>
<accession>A0A9P9JSB8</accession>